<dbReference type="SUPFAM" id="SSF160631">
    <property type="entry name" value="SMI1/KNR4-like"/>
    <property type="match status" value="1"/>
</dbReference>
<dbReference type="Gene3D" id="3.40.1580.10">
    <property type="entry name" value="SMI1/KNR4-like"/>
    <property type="match status" value="1"/>
</dbReference>
<evidence type="ECO:0000313" key="3">
    <source>
        <dbReference type="Proteomes" id="UP001177120"/>
    </source>
</evidence>
<evidence type="ECO:0000259" key="1">
    <source>
        <dbReference type="SMART" id="SM00860"/>
    </source>
</evidence>
<accession>A0ABS2WKP9</accession>
<keyword evidence="3" id="KW-1185">Reference proteome</keyword>
<dbReference type="EMBL" id="JAFHAP010000009">
    <property type="protein sequence ID" value="MBN2910077.1"/>
    <property type="molecule type" value="Genomic_DNA"/>
</dbReference>
<evidence type="ECO:0000313" key="2">
    <source>
        <dbReference type="EMBL" id="MBN2910077.1"/>
    </source>
</evidence>
<dbReference type="RefSeq" id="WP_205495668.1">
    <property type="nucleotide sequence ID" value="NZ_JAFHAP010000009.1"/>
</dbReference>
<proteinExistence type="predicted"/>
<name>A0ABS2WKP9_9BACL</name>
<dbReference type="Proteomes" id="UP001177120">
    <property type="component" value="Unassembled WGS sequence"/>
</dbReference>
<comment type="caution">
    <text evidence="2">The sequence shown here is derived from an EMBL/GenBank/DDBJ whole genome shotgun (WGS) entry which is preliminary data.</text>
</comment>
<dbReference type="InterPro" id="IPR018958">
    <property type="entry name" value="Knr4/Smi1-like_dom"/>
</dbReference>
<feature type="domain" description="Knr4/Smi1-like" evidence="1">
    <location>
        <begin position="32"/>
        <end position="168"/>
    </location>
</feature>
<organism evidence="2 3">
    <name type="scientific">Polycladomyces zharkentensis</name>
    <dbReference type="NCBI Taxonomy" id="2807616"/>
    <lineage>
        <taxon>Bacteria</taxon>
        <taxon>Bacillati</taxon>
        <taxon>Bacillota</taxon>
        <taxon>Bacilli</taxon>
        <taxon>Bacillales</taxon>
        <taxon>Thermoactinomycetaceae</taxon>
        <taxon>Polycladomyces</taxon>
    </lineage>
</organism>
<gene>
    <name evidence="2" type="ORF">JQC72_11250</name>
</gene>
<dbReference type="InterPro" id="IPR051873">
    <property type="entry name" value="KNR4/SMI1_regulator"/>
</dbReference>
<reference evidence="2" key="1">
    <citation type="journal article" date="2024" name="Int. J. Syst. Evol. Microbiol.">
        <title>Polycladomyces zharkentensis sp. nov., a novel thermophilic cellulose- and starch-degrading member of the Bacillota from a geothermal aquifer in Kazakhstan.</title>
        <authorList>
            <person name="Mashzhan A."/>
            <person name="Kistaubayeva A."/>
            <person name="Javier-Lopez R."/>
            <person name="Bissenova U."/>
            <person name="Bissenbay A."/>
            <person name="Birkeland N.K."/>
        </authorList>
    </citation>
    <scope>NUCLEOTIDE SEQUENCE</scope>
    <source>
        <strain evidence="2">ZKZ2T</strain>
    </source>
</reference>
<sequence>MGADQTIQTLWAELQKLLNKKVEGYTKLQNEPATIEEIRQIEEKMNLTLPSDLKELYLCNNGEKDGGISILGLPFLPLNEMYRQWKLWDDLREEWNENEGHTSYPDGYIKKMYMNRGWIPFSHDWGGNHIGMDLDPDIKGTYGQIINFGRDENDKFVIAPSLRDFLQLLIEIYRKPEFSIVKDEYEEDCLILYLGDEEISHAIDFLKENIIPD</sequence>
<dbReference type="SMART" id="SM00860">
    <property type="entry name" value="SMI1_KNR4"/>
    <property type="match status" value="1"/>
</dbReference>
<dbReference type="PANTHER" id="PTHR47432:SF1">
    <property type="entry name" value="CELL WALL ASSEMBLY REGULATOR SMI1"/>
    <property type="match status" value="1"/>
</dbReference>
<dbReference type="Pfam" id="PF09346">
    <property type="entry name" value="SMI1_KNR4"/>
    <property type="match status" value="1"/>
</dbReference>
<dbReference type="PANTHER" id="PTHR47432">
    <property type="entry name" value="CELL WALL ASSEMBLY REGULATOR SMI1"/>
    <property type="match status" value="1"/>
</dbReference>
<protein>
    <submittedName>
        <fullName evidence="2">SMI1/KNR4 family protein</fullName>
    </submittedName>
</protein>
<dbReference type="InterPro" id="IPR037883">
    <property type="entry name" value="Knr4/Smi1-like_sf"/>
</dbReference>